<name>A0A2S0RED2_9FLAO</name>
<dbReference type="EMBL" id="CP028811">
    <property type="protein sequence ID" value="AWA30307.1"/>
    <property type="molecule type" value="Genomic_DNA"/>
</dbReference>
<evidence type="ECO:0000313" key="1">
    <source>
        <dbReference type="EMBL" id="AWA30307.1"/>
    </source>
</evidence>
<dbReference type="AlphaFoldDB" id="A0A2S0RED2"/>
<accession>A0A2S0RED2</accession>
<proteinExistence type="predicted"/>
<sequence>MLGLGWLKGIKKRDAAIVAGYIAEKGGARHGLRLSAACCRCLHALPYTQMHLHKKAYPKTGRPDG</sequence>
<evidence type="ECO:0000313" key="2">
    <source>
        <dbReference type="Proteomes" id="UP000244193"/>
    </source>
</evidence>
<dbReference type="Proteomes" id="UP000244193">
    <property type="component" value="Chromosome"/>
</dbReference>
<organism evidence="1 2">
    <name type="scientific">Flavobacterium magnum</name>
    <dbReference type="NCBI Taxonomy" id="2162713"/>
    <lineage>
        <taxon>Bacteria</taxon>
        <taxon>Pseudomonadati</taxon>
        <taxon>Bacteroidota</taxon>
        <taxon>Flavobacteriia</taxon>
        <taxon>Flavobacteriales</taxon>
        <taxon>Flavobacteriaceae</taxon>
        <taxon>Flavobacterium</taxon>
    </lineage>
</organism>
<keyword evidence="2" id="KW-1185">Reference proteome</keyword>
<gene>
    <name evidence="1" type="ORF">HYN48_09540</name>
</gene>
<reference evidence="1 2" key="1">
    <citation type="submission" date="2018-04" db="EMBL/GenBank/DDBJ databases">
        <title>Genome sequencing of Flavobacterium sp. HYN0048.</title>
        <authorList>
            <person name="Yi H."/>
            <person name="Baek C."/>
        </authorList>
    </citation>
    <scope>NUCLEOTIDE SEQUENCE [LARGE SCALE GENOMIC DNA]</scope>
    <source>
        <strain evidence="1 2">HYN0048</strain>
    </source>
</reference>
<protein>
    <submittedName>
        <fullName evidence="1">Uncharacterized protein</fullName>
    </submittedName>
</protein>
<dbReference type="KEGG" id="fmg:HYN48_09540"/>